<proteinExistence type="predicted"/>
<evidence type="ECO:0000313" key="3">
    <source>
        <dbReference type="EMBL" id="CAI6087914.1"/>
    </source>
</evidence>
<feature type="region of interest" description="Disordered" evidence="1">
    <location>
        <begin position="108"/>
        <end position="127"/>
    </location>
</feature>
<feature type="signal peptide" evidence="2">
    <location>
        <begin position="1"/>
        <end position="18"/>
    </location>
</feature>
<accession>A0AA35Q2K1</accession>
<name>A0AA35Q2K1_9HYPO</name>
<comment type="caution">
    <text evidence="3">The sequence shown here is derived from an EMBL/GenBank/DDBJ whole genome shotgun (WGS) entry which is preliminary data.</text>
</comment>
<dbReference type="Proteomes" id="UP001160390">
    <property type="component" value="Unassembled WGS sequence"/>
</dbReference>
<organism evidence="3 4">
    <name type="scientific">Clonostachys chloroleuca</name>
    <dbReference type="NCBI Taxonomy" id="1926264"/>
    <lineage>
        <taxon>Eukaryota</taxon>
        <taxon>Fungi</taxon>
        <taxon>Dikarya</taxon>
        <taxon>Ascomycota</taxon>
        <taxon>Pezizomycotina</taxon>
        <taxon>Sordariomycetes</taxon>
        <taxon>Hypocreomycetidae</taxon>
        <taxon>Hypocreales</taxon>
        <taxon>Bionectriaceae</taxon>
        <taxon>Clonostachys</taxon>
    </lineage>
</organism>
<feature type="region of interest" description="Disordered" evidence="1">
    <location>
        <begin position="138"/>
        <end position="164"/>
    </location>
</feature>
<reference evidence="3" key="1">
    <citation type="submission" date="2023-01" db="EMBL/GenBank/DDBJ databases">
        <authorList>
            <person name="Piombo E."/>
        </authorList>
    </citation>
    <scope>NUCLEOTIDE SEQUENCE</scope>
</reference>
<protein>
    <submittedName>
        <fullName evidence="3">Uncharacterized protein</fullName>
    </submittedName>
</protein>
<dbReference type="AlphaFoldDB" id="A0AA35Q2K1"/>
<keyword evidence="4" id="KW-1185">Reference proteome</keyword>
<feature type="chain" id="PRO_5041325495" evidence="2">
    <location>
        <begin position="19"/>
        <end position="185"/>
    </location>
</feature>
<sequence>MRSNFLLIATALASTAMATSYNYARGLDADYPELEERDAFSSEEEAAHFLRNIDDDELNALYVRGRARPGARKPMQTNNIKTLIARPRKTRRGIFKDIVNAKKKKPVLSTKPSRAKPSNMMNRIFGGSRGLKHLPIKKKRRSISSDISGKKQRFRGPGAAAARRQRQFRNTKLLAGTPKKIPRRG</sequence>
<gene>
    <name evidence="3" type="ORF">CCHLO57077_00013045</name>
</gene>
<keyword evidence="2" id="KW-0732">Signal</keyword>
<evidence type="ECO:0000256" key="1">
    <source>
        <dbReference type="SAM" id="MobiDB-lite"/>
    </source>
</evidence>
<evidence type="ECO:0000313" key="4">
    <source>
        <dbReference type="Proteomes" id="UP001160390"/>
    </source>
</evidence>
<dbReference type="EMBL" id="CABFNP030000812">
    <property type="protein sequence ID" value="CAI6087914.1"/>
    <property type="molecule type" value="Genomic_DNA"/>
</dbReference>
<evidence type="ECO:0000256" key="2">
    <source>
        <dbReference type="SAM" id="SignalP"/>
    </source>
</evidence>